<dbReference type="InterPro" id="IPR003439">
    <property type="entry name" value="ABC_transporter-like_ATP-bd"/>
</dbReference>
<dbReference type="PROSITE" id="PS00211">
    <property type="entry name" value="ABC_TRANSPORTER_1"/>
    <property type="match status" value="2"/>
</dbReference>
<comment type="caution">
    <text evidence="6">The sequence shown here is derived from an EMBL/GenBank/DDBJ whole genome shotgun (WGS) entry which is preliminary data.</text>
</comment>
<dbReference type="InterPro" id="IPR017871">
    <property type="entry name" value="ABC_transporter-like_CS"/>
</dbReference>
<dbReference type="InterPro" id="IPR051309">
    <property type="entry name" value="ABCF_ATPase"/>
</dbReference>
<evidence type="ECO:0000313" key="7">
    <source>
        <dbReference type="Proteomes" id="UP001310386"/>
    </source>
</evidence>
<dbReference type="PANTHER" id="PTHR42855:SF1">
    <property type="entry name" value="ABC TRANSPORTER DOMAIN-CONTAINING PROTEIN"/>
    <property type="match status" value="1"/>
</dbReference>
<dbReference type="InterPro" id="IPR032524">
    <property type="entry name" value="ABC_tran_C"/>
</dbReference>
<evidence type="ECO:0000256" key="4">
    <source>
        <dbReference type="SAM" id="MobiDB-lite"/>
    </source>
</evidence>
<keyword evidence="3" id="KW-0175">Coiled coil</keyword>
<dbReference type="SUPFAM" id="SSF46966">
    <property type="entry name" value="Spectrin repeat"/>
    <property type="match status" value="1"/>
</dbReference>
<dbReference type="SMART" id="SM00382">
    <property type="entry name" value="AAA"/>
    <property type="match status" value="2"/>
</dbReference>
<dbReference type="GO" id="GO:0005524">
    <property type="term" value="F:ATP binding"/>
    <property type="evidence" value="ECO:0007669"/>
    <property type="project" value="UniProtKB-KW"/>
</dbReference>
<feature type="compositionally biased region" description="Basic and acidic residues" evidence="4">
    <location>
        <begin position="542"/>
        <end position="556"/>
    </location>
</feature>
<dbReference type="CDD" id="cd03221">
    <property type="entry name" value="ABCF_EF-3"/>
    <property type="match status" value="2"/>
</dbReference>
<name>A0ABU5ZJ52_9BACL</name>
<dbReference type="PANTHER" id="PTHR42855">
    <property type="entry name" value="ABC TRANSPORTER ATP-BINDING SUBUNIT"/>
    <property type="match status" value="1"/>
</dbReference>
<evidence type="ECO:0000259" key="5">
    <source>
        <dbReference type="PROSITE" id="PS50893"/>
    </source>
</evidence>
<gene>
    <name evidence="6" type="ORF">VF724_08500</name>
</gene>
<proteinExistence type="predicted"/>
<evidence type="ECO:0000313" key="6">
    <source>
        <dbReference type="EMBL" id="MEB3101701.1"/>
    </source>
</evidence>
<keyword evidence="1" id="KW-0547">Nucleotide-binding</keyword>
<dbReference type="Pfam" id="PF16326">
    <property type="entry name" value="ABC_tran_CTD"/>
    <property type="match status" value="1"/>
</dbReference>
<dbReference type="PROSITE" id="PS50893">
    <property type="entry name" value="ABC_TRANSPORTER_2"/>
    <property type="match status" value="2"/>
</dbReference>
<dbReference type="Pfam" id="PF00005">
    <property type="entry name" value="ABC_tran"/>
    <property type="match status" value="2"/>
</dbReference>
<feature type="domain" description="ABC transporter" evidence="5">
    <location>
        <begin position="319"/>
        <end position="537"/>
    </location>
</feature>
<dbReference type="InterPro" id="IPR003593">
    <property type="entry name" value="AAA+_ATPase"/>
</dbReference>
<feature type="coiled-coil region" evidence="3">
    <location>
        <begin position="580"/>
        <end position="624"/>
    </location>
</feature>
<dbReference type="SUPFAM" id="SSF52540">
    <property type="entry name" value="P-loop containing nucleoside triphosphate hydrolases"/>
    <property type="match status" value="2"/>
</dbReference>
<feature type="coiled-coil region" evidence="3">
    <location>
        <begin position="241"/>
        <end position="268"/>
    </location>
</feature>
<sequence>MNIIAADNLSKSFGMKRLLDGISFYMDQGDRVGLIGINGTGKSTFLKLIAGVEQPDAGSVSSANGLTIQYLPQNPPYDPDATVLQQIFKGQSPIMQLLLEYETAMQMMHDGIKENNPQQRLIELSARMDAANAWQLEAEAKKILSKLGIEEYGMRMEQLSGGQRKRVLLASVFINPADLLILDEPTNHLDTQAVDWIEQHLKRSGTSLLMITHDRYFLDRAANRIIELDQGKLYSYGGNYSHFLEKKAERLEQEKASELKRQNLLRRELEWIRRGAKARTTKQKARIDRFEQLQQSKPDSFDNELDMALAGSRLGKKVIQLQDVCKTFADRSLIKDFSRIVQKNDRIGIIGPNGSGKSTLLKLIAGQLSPDDGVIETGPTVKIGFFSQESDELNPSLRVIEYIKEAAENIRTADGALISASQMLEKFMFPPDSQWSVIHKLSGGEKRRLFLLRILMSSPNVLLLDEPTNDLDIQTLTILEEYIDEFPGAVIAVSHDRYFLDRIAETILSFEGGGIIQHHTGNYTDYRNFRTQTEMNSEQADGEAKQKEKAKDSAPENHRIRQLKFSFQEQRDYEQIDQWIADAEKELEETSHAIDAAGSDFERLQELAKTQQSLEQRLEELIERWTYLNELAEEIERQKRAGKHHEEFNLKQNSPLPGRGEFCFIIDF</sequence>
<dbReference type="InterPro" id="IPR027417">
    <property type="entry name" value="P-loop_NTPase"/>
</dbReference>
<evidence type="ECO:0000256" key="2">
    <source>
        <dbReference type="ARBA" id="ARBA00022840"/>
    </source>
</evidence>
<dbReference type="Gene3D" id="3.40.50.300">
    <property type="entry name" value="P-loop containing nucleotide triphosphate hydrolases"/>
    <property type="match status" value="2"/>
</dbReference>
<keyword evidence="2 6" id="KW-0067">ATP-binding</keyword>
<evidence type="ECO:0000256" key="1">
    <source>
        <dbReference type="ARBA" id="ARBA00022741"/>
    </source>
</evidence>
<reference evidence="6" key="1">
    <citation type="submission" date="2023-12" db="EMBL/GenBank/DDBJ databases">
        <title>Fervidustalea candida gen. nov., sp. nov., a novel member of the family Paenibacillaceae isolated from a geothermal area.</title>
        <authorList>
            <person name="Li W.-J."/>
            <person name="Jiao J.-Y."/>
            <person name="Chen Y."/>
        </authorList>
    </citation>
    <scope>NUCLEOTIDE SEQUENCE</scope>
    <source>
        <strain evidence="6">SYSU GA230002</strain>
    </source>
</reference>
<feature type="domain" description="ABC transporter" evidence="5">
    <location>
        <begin position="4"/>
        <end position="255"/>
    </location>
</feature>
<dbReference type="InterPro" id="IPR037118">
    <property type="entry name" value="Val-tRNA_synth_C_sf"/>
</dbReference>
<feature type="region of interest" description="Disordered" evidence="4">
    <location>
        <begin position="534"/>
        <end position="556"/>
    </location>
</feature>
<dbReference type="Proteomes" id="UP001310386">
    <property type="component" value="Unassembled WGS sequence"/>
</dbReference>
<dbReference type="Pfam" id="PF12848">
    <property type="entry name" value="ABC_tran_Xtn"/>
    <property type="match status" value="1"/>
</dbReference>
<dbReference type="InterPro" id="IPR032781">
    <property type="entry name" value="ABC_tran_Xtn"/>
</dbReference>
<keyword evidence="7" id="KW-1185">Reference proteome</keyword>
<dbReference type="EMBL" id="JAYJLD010000009">
    <property type="protein sequence ID" value="MEB3101701.1"/>
    <property type="molecule type" value="Genomic_DNA"/>
</dbReference>
<protein>
    <submittedName>
        <fullName evidence="6">ABC-F family ATP-binding cassette domain-containing protein</fullName>
    </submittedName>
</protein>
<accession>A0ABU5ZJ52</accession>
<dbReference type="Gene3D" id="1.10.287.380">
    <property type="entry name" value="Valyl-tRNA synthetase, C-terminal domain"/>
    <property type="match status" value="1"/>
</dbReference>
<evidence type="ECO:0000256" key="3">
    <source>
        <dbReference type="SAM" id="Coils"/>
    </source>
</evidence>
<dbReference type="RefSeq" id="WP_371753817.1">
    <property type="nucleotide sequence ID" value="NZ_JAYJLD010000009.1"/>
</dbReference>
<organism evidence="6 7">
    <name type="scientific">Ferviditalea candida</name>
    <dbReference type="NCBI Taxonomy" id="3108399"/>
    <lineage>
        <taxon>Bacteria</taxon>
        <taxon>Bacillati</taxon>
        <taxon>Bacillota</taxon>
        <taxon>Bacilli</taxon>
        <taxon>Bacillales</taxon>
        <taxon>Paenibacillaceae</taxon>
        <taxon>Ferviditalea</taxon>
    </lineage>
</organism>